<name>A0ABM4BBD4_HYDVU</name>
<evidence type="ECO:0000313" key="11">
    <source>
        <dbReference type="RefSeq" id="XP_065646240.1"/>
    </source>
</evidence>
<dbReference type="Pfam" id="PF00248">
    <property type="entry name" value="Aldo_ket_red"/>
    <property type="match status" value="1"/>
</dbReference>
<evidence type="ECO:0000313" key="10">
    <source>
        <dbReference type="Proteomes" id="UP001652625"/>
    </source>
</evidence>
<sequence length="278" mass="31364">MPEDISLHKILIDKGNGPHDISVLKSPINLIIHTGNVANWHNLKSRKAQVPANELFQSLQTTLLKWNANSSNDNEEKCCEALDDYYNNDEERPLVTITVKILLHKFKTDFIESAVNTTLDLLSVTYFDTLILALPPLEESEESFQQVVFPYWEVMEKLNRSGIAKVISSCDLDQQKLQSLIEKASIPPMINQVNLTSCCHMPQDLVAFAKENNIILHTHGDQQVMLGEIAVDNLIKSADPTNNLLWETNWVVRYAVVIKCRGVIKSKGYIASLSSKHI</sequence>
<comment type="pathway">
    <text evidence="1">Sulfur metabolism; glutathione biosynthesis; glutathione from L-cysteine and L-glutamate: step 1/2.</text>
</comment>
<dbReference type="PANTHER" id="PTHR13295:SF4">
    <property type="entry name" value="GLUTAMATE--CYSTEINE LIGASE REGULATORY SUBUNIT"/>
    <property type="match status" value="1"/>
</dbReference>
<dbReference type="InterPro" id="IPR023210">
    <property type="entry name" value="NADP_OxRdtase_dom"/>
</dbReference>
<evidence type="ECO:0000256" key="1">
    <source>
        <dbReference type="ARBA" id="ARBA00005006"/>
    </source>
</evidence>
<reference evidence="10 11" key="1">
    <citation type="submission" date="2025-05" db="UniProtKB">
        <authorList>
            <consortium name="RefSeq"/>
        </authorList>
    </citation>
    <scope>NUCLEOTIDE SEQUENCE [LARGE SCALE GENOMIC DNA]</scope>
</reference>
<comment type="subunit">
    <text evidence="3">Heterodimer of a catalytic heavy chain and a regulatory light chain.</text>
</comment>
<organism evidence="10 12">
    <name type="scientific">Hydra vulgaris</name>
    <name type="common">Hydra</name>
    <name type="synonym">Hydra attenuata</name>
    <dbReference type="NCBI Taxonomy" id="6087"/>
    <lineage>
        <taxon>Eukaryota</taxon>
        <taxon>Metazoa</taxon>
        <taxon>Cnidaria</taxon>
        <taxon>Hydrozoa</taxon>
        <taxon>Hydroidolina</taxon>
        <taxon>Anthoathecata</taxon>
        <taxon>Aplanulata</taxon>
        <taxon>Hydridae</taxon>
        <taxon>Hydra</taxon>
    </lineage>
</organism>
<dbReference type="InterPro" id="IPR032963">
    <property type="entry name" value="Gclm"/>
</dbReference>
<comment type="similarity">
    <text evidence="2">Belongs to the aldo/keto reductase family. Glutamate--cysteine ligase light chain subfamily.</text>
</comment>
<dbReference type="Gene3D" id="3.20.20.100">
    <property type="entry name" value="NADP-dependent oxidoreductase domain"/>
    <property type="match status" value="1"/>
</dbReference>
<evidence type="ECO:0000256" key="2">
    <source>
        <dbReference type="ARBA" id="ARBA00008612"/>
    </source>
</evidence>
<keyword evidence="11 12" id="KW-0436">Ligase</keyword>
<protein>
    <recommendedName>
        <fullName evidence="7">GCS light chain</fullName>
    </recommendedName>
    <alternativeName>
        <fullName evidence="5">Gamma-ECS regulatory subunit</fullName>
    </alternativeName>
    <alternativeName>
        <fullName evidence="8">Gamma-glutamylcysteine synthetase regulatory subunit</fullName>
    </alternativeName>
    <alternativeName>
        <fullName evidence="6">Glutamate--cysteine ligase modifier subunit</fullName>
    </alternativeName>
</protein>
<evidence type="ECO:0000259" key="9">
    <source>
        <dbReference type="Pfam" id="PF00248"/>
    </source>
</evidence>
<evidence type="ECO:0000256" key="6">
    <source>
        <dbReference type="ARBA" id="ARBA00031154"/>
    </source>
</evidence>
<dbReference type="GeneID" id="101236611"/>
<gene>
    <name evidence="11 12" type="primary">LOC101236611</name>
</gene>
<evidence type="ECO:0000256" key="3">
    <source>
        <dbReference type="ARBA" id="ARBA00011532"/>
    </source>
</evidence>
<evidence type="ECO:0000256" key="7">
    <source>
        <dbReference type="ARBA" id="ARBA00031732"/>
    </source>
</evidence>
<dbReference type="RefSeq" id="XP_065646241.1">
    <property type="nucleotide sequence ID" value="XM_065790169.1"/>
</dbReference>
<dbReference type="GO" id="GO:0016874">
    <property type="term" value="F:ligase activity"/>
    <property type="evidence" value="ECO:0007669"/>
    <property type="project" value="UniProtKB-KW"/>
</dbReference>
<keyword evidence="10" id="KW-1185">Reference proteome</keyword>
<feature type="domain" description="NADP-dependent oxidoreductase" evidence="9">
    <location>
        <begin position="73"/>
        <end position="216"/>
    </location>
</feature>
<evidence type="ECO:0000256" key="8">
    <source>
        <dbReference type="ARBA" id="ARBA00032926"/>
    </source>
</evidence>
<evidence type="ECO:0000256" key="4">
    <source>
        <dbReference type="ARBA" id="ARBA00022684"/>
    </source>
</evidence>
<dbReference type="RefSeq" id="XP_065646240.1">
    <property type="nucleotide sequence ID" value="XM_065790168.1"/>
</dbReference>
<dbReference type="InterPro" id="IPR036812">
    <property type="entry name" value="NAD(P)_OxRdtase_dom_sf"/>
</dbReference>
<keyword evidence="4" id="KW-0317">Glutathione biosynthesis</keyword>
<dbReference type="PANTHER" id="PTHR13295">
    <property type="entry name" value="GLUTAMATE CYSTEINE LIGASE REGULATORY SUBUNIT"/>
    <property type="match status" value="1"/>
</dbReference>
<dbReference type="Proteomes" id="UP001652625">
    <property type="component" value="Chromosome 02"/>
</dbReference>
<proteinExistence type="inferred from homology"/>
<accession>A0ABM4BBD4</accession>
<dbReference type="SUPFAM" id="SSF51430">
    <property type="entry name" value="NAD(P)-linked oxidoreductase"/>
    <property type="match status" value="1"/>
</dbReference>
<evidence type="ECO:0000256" key="5">
    <source>
        <dbReference type="ARBA" id="ARBA00030406"/>
    </source>
</evidence>
<evidence type="ECO:0000313" key="12">
    <source>
        <dbReference type="RefSeq" id="XP_065646241.1"/>
    </source>
</evidence>